<protein>
    <submittedName>
        <fullName evidence="2">Dehydrogenase</fullName>
    </submittedName>
</protein>
<dbReference type="SUPFAM" id="SSF55347">
    <property type="entry name" value="Glyceraldehyde-3-phosphate dehydrogenase-like, C-terminal domain"/>
    <property type="match status" value="1"/>
</dbReference>
<evidence type="ECO:0000313" key="3">
    <source>
        <dbReference type="Proteomes" id="UP001228504"/>
    </source>
</evidence>
<sequence>MMVVMVVGMGSMGKRRIRLLQRFKQIDKIVGVDGREDRRFEVKNTFGCDVFENIEQAIAKFPEINSAFICTSPLSHSELISKALSDGLNVFTEINLISDGYKKNMDLAKEKGKILFLSSTFYYREEISYIRDKIVGKNKLNYIYHIGQYLPDWHPWESYKDFFVGDKRTNGCREIMAIELPWLIGTFGEIKDFHVISDNMSDLNIQYKDNYMIQLTHSNGNKGTLIVDIVSPKAVRNLEIYGENIYYSWNGSPETLEQFNSDTKILEKVQLCEDVEHIDGYGSFIVENAYQKEINEFLDVVDGKTIPMYGFAEDLKVLRWIDKFEEA</sequence>
<gene>
    <name evidence="2" type="ORF">J2S18_001473</name>
</gene>
<dbReference type="EMBL" id="JAUSUF010000003">
    <property type="protein sequence ID" value="MDQ0149543.1"/>
    <property type="molecule type" value="Genomic_DNA"/>
</dbReference>
<dbReference type="InterPro" id="IPR051450">
    <property type="entry name" value="Gfo/Idh/MocA_Oxidoreductases"/>
</dbReference>
<dbReference type="Gene3D" id="3.30.360.10">
    <property type="entry name" value="Dihydrodipicolinate Reductase, domain 2"/>
    <property type="match status" value="1"/>
</dbReference>
<feature type="domain" description="Gfo/Idh/MocA-like oxidoreductase N-terminal" evidence="1">
    <location>
        <begin position="4"/>
        <end position="116"/>
    </location>
</feature>
<dbReference type="InterPro" id="IPR000683">
    <property type="entry name" value="Gfo/Idh/MocA-like_OxRdtase_N"/>
</dbReference>
<name>A0ABT9UT79_9FIRM</name>
<proteinExistence type="predicted"/>
<reference evidence="2 3" key="1">
    <citation type="submission" date="2023-07" db="EMBL/GenBank/DDBJ databases">
        <title>Genomic Encyclopedia of Type Strains, Phase IV (KMG-IV): sequencing the most valuable type-strain genomes for metagenomic binning, comparative biology and taxonomic classification.</title>
        <authorList>
            <person name="Goeker M."/>
        </authorList>
    </citation>
    <scope>NUCLEOTIDE SEQUENCE [LARGE SCALE GENOMIC DNA]</scope>
    <source>
        <strain evidence="2 3">DSM 20694</strain>
    </source>
</reference>
<dbReference type="SUPFAM" id="SSF51735">
    <property type="entry name" value="NAD(P)-binding Rossmann-fold domains"/>
    <property type="match status" value="1"/>
</dbReference>
<evidence type="ECO:0000313" key="2">
    <source>
        <dbReference type="EMBL" id="MDQ0149543.1"/>
    </source>
</evidence>
<dbReference type="PANTHER" id="PTHR43377">
    <property type="entry name" value="BILIVERDIN REDUCTASE A"/>
    <property type="match status" value="1"/>
</dbReference>
<dbReference type="Proteomes" id="UP001228504">
    <property type="component" value="Unassembled WGS sequence"/>
</dbReference>
<evidence type="ECO:0000259" key="1">
    <source>
        <dbReference type="Pfam" id="PF01408"/>
    </source>
</evidence>
<comment type="caution">
    <text evidence="2">The sequence shown here is derived from an EMBL/GenBank/DDBJ whole genome shotgun (WGS) entry which is preliminary data.</text>
</comment>
<dbReference type="Gene3D" id="3.40.50.720">
    <property type="entry name" value="NAD(P)-binding Rossmann-like Domain"/>
    <property type="match status" value="1"/>
</dbReference>
<dbReference type="PANTHER" id="PTHR43377:SF1">
    <property type="entry name" value="BILIVERDIN REDUCTASE A"/>
    <property type="match status" value="1"/>
</dbReference>
<dbReference type="InterPro" id="IPR036291">
    <property type="entry name" value="NAD(P)-bd_dom_sf"/>
</dbReference>
<dbReference type="Pfam" id="PF01408">
    <property type="entry name" value="GFO_IDH_MocA"/>
    <property type="match status" value="1"/>
</dbReference>
<accession>A0ABT9UT79</accession>
<organism evidence="2 3">
    <name type="scientific">Eubacterium multiforme</name>
    <dbReference type="NCBI Taxonomy" id="83339"/>
    <lineage>
        <taxon>Bacteria</taxon>
        <taxon>Bacillati</taxon>
        <taxon>Bacillota</taxon>
        <taxon>Clostridia</taxon>
        <taxon>Eubacteriales</taxon>
        <taxon>Eubacteriaceae</taxon>
        <taxon>Eubacterium</taxon>
    </lineage>
</organism>
<keyword evidence="3" id="KW-1185">Reference proteome</keyword>